<dbReference type="EnsemblMetazoa" id="AALFPA23_020705.R30577">
    <property type="protein sequence ID" value="AALFPA23_020705.P30577"/>
    <property type="gene ID" value="AALFPA23_020705"/>
</dbReference>
<evidence type="ECO:0000256" key="3">
    <source>
        <dbReference type="ARBA" id="ARBA00022833"/>
    </source>
</evidence>
<evidence type="ECO:0000256" key="1">
    <source>
        <dbReference type="ARBA" id="ARBA00022723"/>
    </source>
</evidence>
<keyword evidence="3" id="KW-0862">Zinc</keyword>
<evidence type="ECO:0000256" key="2">
    <source>
        <dbReference type="ARBA" id="ARBA00022771"/>
    </source>
</evidence>
<feature type="domain" description="FLYWCH-type" evidence="4">
    <location>
        <begin position="18"/>
        <end position="51"/>
    </location>
</feature>
<proteinExistence type="predicted"/>
<reference evidence="5" key="2">
    <citation type="submission" date="2025-05" db="UniProtKB">
        <authorList>
            <consortium name="EnsemblMetazoa"/>
        </authorList>
    </citation>
    <scope>IDENTIFICATION</scope>
    <source>
        <strain evidence="5">Foshan</strain>
    </source>
</reference>
<organism evidence="5 6">
    <name type="scientific">Aedes albopictus</name>
    <name type="common">Asian tiger mosquito</name>
    <name type="synonym">Stegomyia albopicta</name>
    <dbReference type="NCBI Taxonomy" id="7160"/>
    <lineage>
        <taxon>Eukaryota</taxon>
        <taxon>Metazoa</taxon>
        <taxon>Ecdysozoa</taxon>
        <taxon>Arthropoda</taxon>
        <taxon>Hexapoda</taxon>
        <taxon>Insecta</taxon>
        <taxon>Pterygota</taxon>
        <taxon>Neoptera</taxon>
        <taxon>Endopterygota</taxon>
        <taxon>Diptera</taxon>
        <taxon>Nematocera</taxon>
        <taxon>Culicoidea</taxon>
        <taxon>Culicidae</taxon>
        <taxon>Culicinae</taxon>
        <taxon>Aedini</taxon>
        <taxon>Aedes</taxon>
        <taxon>Stegomyia</taxon>
    </lineage>
</organism>
<protein>
    <recommendedName>
        <fullName evidence="4">FLYWCH-type domain-containing protein</fullName>
    </recommendedName>
</protein>
<dbReference type="Pfam" id="PF04500">
    <property type="entry name" value="FLYWCH"/>
    <property type="match status" value="2"/>
</dbReference>
<keyword evidence="6" id="KW-1185">Reference proteome</keyword>
<dbReference type="InterPro" id="IPR007588">
    <property type="entry name" value="Znf_FLYWCH"/>
</dbReference>
<evidence type="ECO:0000313" key="6">
    <source>
        <dbReference type="Proteomes" id="UP000069940"/>
    </source>
</evidence>
<feature type="domain" description="FLYWCH-type" evidence="4">
    <location>
        <begin position="69"/>
        <end position="127"/>
    </location>
</feature>
<dbReference type="Proteomes" id="UP000069940">
    <property type="component" value="Unassembled WGS sequence"/>
</dbReference>
<dbReference type="Gene3D" id="2.20.25.240">
    <property type="match status" value="2"/>
</dbReference>
<reference evidence="6" key="1">
    <citation type="journal article" date="2015" name="Proc. Natl. Acad. Sci. U.S.A.">
        <title>Genome sequence of the Asian Tiger mosquito, Aedes albopictus, reveals insights into its biology, genetics, and evolution.</title>
        <authorList>
            <person name="Chen X.G."/>
            <person name="Jiang X."/>
            <person name="Gu J."/>
            <person name="Xu M."/>
            <person name="Wu Y."/>
            <person name="Deng Y."/>
            <person name="Zhang C."/>
            <person name="Bonizzoni M."/>
            <person name="Dermauw W."/>
            <person name="Vontas J."/>
            <person name="Armbruster P."/>
            <person name="Huang X."/>
            <person name="Yang Y."/>
            <person name="Zhang H."/>
            <person name="He W."/>
            <person name="Peng H."/>
            <person name="Liu Y."/>
            <person name="Wu K."/>
            <person name="Chen J."/>
            <person name="Lirakis M."/>
            <person name="Topalis P."/>
            <person name="Van Leeuwen T."/>
            <person name="Hall A.B."/>
            <person name="Jiang X."/>
            <person name="Thorpe C."/>
            <person name="Mueller R.L."/>
            <person name="Sun C."/>
            <person name="Waterhouse R.M."/>
            <person name="Yan G."/>
            <person name="Tu Z.J."/>
            <person name="Fang X."/>
            <person name="James A.A."/>
        </authorList>
    </citation>
    <scope>NUCLEOTIDE SEQUENCE [LARGE SCALE GENOMIC DNA]</scope>
    <source>
        <strain evidence="6">Foshan</strain>
    </source>
</reference>
<sequence length="132" mass="15402">ISGPYRVELDPNNHTVSFVATCRGNTKIIIDGYSYTRHHTYNNHTHWRCAKSLWYEEPLKPFNEVIYGKTKAGRPKITFDGFSYSKHYRTGSKSVWRCSSNFGKCPAKLFTSSKSTKVEYNFVQHNHSPEWF</sequence>
<evidence type="ECO:0000259" key="4">
    <source>
        <dbReference type="Pfam" id="PF04500"/>
    </source>
</evidence>
<evidence type="ECO:0000313" key="5">
    <source>
        <dbReference type="EnsemblMetazoa" id="AALFPA23_020705.P30577"/>
    </source>
</evidence>
<dbReference type="GeneID" id="115264239"/>
<keyword evidence="2" id="KW-0863">Zinc-finger</keyword>
<accession>A0ABM1ZQK1</accession>
<name>A0ABM1ZQK1_AEDAL</name>
<keyword evidence="1" id="KW-0479">Metal-binding</keyword>
<dbReference type="RefSeq" id="XP_062703397.1">
    <property type="nucleotide sequence ID" value="XM_062847413.1"/>
</dbReference>